<keyword evidence="1" id="KW-1133">Transmembrane helix</keyword>
<organism evidence="2 3">
    <name type="scientific">Thalassomonas viridans</name>
    <dbReference type="NCBI Taxonomy" id="137584"/>
    <lineage>
        <taxon>Bacteria</taxon>
        <taxon>Pseudomonadati</taxon>
        <taxon>Pseudomonadota</taxon>
        <taxon>Gammaproteobacteria</taxon>
        <taxon>Alteromonadales</taxon>
        <taxon>Colwelliaceae</taxon>
        <taxon>Thalassomonas</taxon>
    </lineage>
</organism>
<evidence type="ECO:0000313" key="3">
    <source>
        <dbReference type="Proteomes" id="UP000032352"/>
    </source>
</evidence>
<sequence length="111" mass="12012">MALKIVGWLAIFIGMFSLAPSVVPGAMSAIGWFISIFALIVASVSVKSGSYFYLKVVTVIYGIGALFFNDGSRLYLANPNATLAYKSAVYLVLITFTAIILYNKKSNKNKS</sequence>
<gene>
    <name evidence="2" type="ORF">SG34_012875</name>
</gene>
<proteinExistence type="predicted"/>
<keyword evidence="3" id="KW-1185">Reference proteome</keyword>
<evidence type="ECO:0000313" key="2">
    <source>
        <dbReference type="EMBL" id="WDE07703.1"/>
    </source>
</evidence>
<dbReference type="EMBL" id="CP059733">
    <property type="protein sequence ID" value="WDE07703.1"/>
    <property type="molecule type" value="Genomic_DNA"/>
</dbReference>
<feature type="transmembrane region" description="Helical" evidence="1">
    <location>
        <begin position="29"/>
        <end position="46"/>
    </location>
</feature>
<evidence type="ECO:0000256" key="1">
    <source>
        <dbReference type="SAM" id="Phobius"/>
    </source>
</evidence>
<keyword evidence="1" id="KW-0812">Transmembrane</keyword>
<feature type="transmembrane region" description="Helical" evidence="1">
    <location>
        <begin position="51"/>
        <end position="68"/>
    </location>
</feature>
<accession>A0AAE9Z9C5</accession>
<reference evidence="2 3" key="2">
    <citation type="journal article" date="2022" name="Mar. Drugs">
        <title>Bioassay-Guided Fractionation Leads to the Detection of Cholic Acid Generated by the Rare Thalassomonas sp.</title>
        <authorList>
            <person name="Pheiffer F."/>
            <person name="Schneider Y.K."/>
            <person name="Hansen E.H."/>
            <person name="Andersen J.H."/>
            <person name="Isaksson J."/>
            <person name="Busche T."/>
            <person name="R C."/>
            <person name="Kalinowski J."/>
            <person name="Zyl L.V."/>
            <person name="Trindade M."/>
        </authorList>
    </citation>
    <scope>NUCLEOTIDE SEQUENCE [LARGE SCALE GENOMIC DNA]</scope>
    <source>
        <strain evidence="2 3">XOM25</strain>
    </source>
</reference>
<dbReference type="KEGG" id="tvd:SG34_012875"/>
<dbReference type="Proteomes" id="UP000032352">
    <property type="component" value="Chromosome"/>
</dbReference>
<dbReference type="AlphaFoldDB" id="A0AAE9Z9C5"/>
<reference evidence="2 3" key="1">
    <citation type="journal article" date="2015" name="Genome Announc.">
        <title>Draft Genome Sequences of Marine Isolates of Thalassomonas viridans and Thalassomonas actiniarum.</title>
        <authorList>
            <person name="Olonade I."/>
            <person name="van Zyl L.J."/>
            <person name="Trindade M."/>
        </authorList>
    </citation>
    <scope>NUCLEOTIDE SEQUENCE [LARGE SCALE GENOMIC DNA]</scope>
    <source>
        <strain evidence="2 3">XOM25</strain>
    </source>
</reference>
<feature type="transmembrane region" description="Helical" evidence="1">
    <location>
        <begin position="5"/>
        <end position="23"/>
    </location>
</feature>
<dbReference type="RefSeq" id="WP_044839160.1">
    <property type="nucleotide sequence ID" value="NZ_CP059733.1"/>
</dbReference>
<feature type="transmembrane region" description="Helical" evidence="1">
    <location>
        <begin position="83"/>
        <end position="102"/>
    </location>
</feature>
<protein>
    <submittedName>
        <fullName evidence="2">Uncharacterized protein</fullName>
    </submittedName>
</protein>
<name>A0AAE9Z9C5_9GAMM</name>
<keyword evidence="1" id="KW-0472">Membrane</keyword>